<dbReference type="RefSeq" id="WP_130607822.1">
    <property type="nucleotide sequence ID" value="NZ_AP019400.1"/>
</dbReference>
<dbReference type="Proteomes" id="UP000289856">
    <property type="component" value="Chromosome"/>
</dbReference>
<accession>A0A3T1D483</accession>
<name>A0A3T1D483_9BACL</name>
<protein>
    <submittedName>
        <fullName evidence="1">Uncharacterized protein</fullName>
    </submittedName>
</protein>
<dbReference type="KEGG" id="cohn:KCTCHS21_23250"/>
<dbReference type="OrthoDB" id="7554712at2"/>
<organism evidence="1 2">
    <name type="scientific">Cohnella abietis</name>
    <dbReference type="NCBI Taxonomy" id="2507935"/>
    <lineage>
        <taxon>Bacteria</taxon>
        <taxon>Bacillati</taxon>
        <taxon>Bacillota</taxon>
        <taxon>Bacilli</taxon>
        <taxon>Bacillales</taxon>
        <taxon>Paenibacillaceae</taxon>
        <taxon>Cohnella</taxon>
    </lineage>
</organism>
<gene>
    <name evidence="1" type="ORF">KCTCHS21_23250</name>
</gene>
<evidence type="ECO:0000313" key="2">
    <source>
        <dbReference type="Proteomes" id="UP000289856"/>
    </source>
</evidence>
<dbReference type="EMBL" id="AP019400">
    <property type="protein sequence ID" value="BBI32926.1"/>
    <property type="molecule type" value="Genomic_DNA"/>
</dbReference>
<dbReference type="AlphaFoldDB" id="A0A3T1D483"/>
<proteinExistence type="predicted"/>
<reference evidence="1 2" key="1">
    <citation type="submission" date="2019-01" db="EMBL/GenBank/DDBJ databases">
        <title>Complete genome sequence of Cohnella hallensis HS21 isolated from Korean fir (Abies koreana) rhizospheric soil.</title>
        <authorList>
            <person name="Jiang L."/>
            <person name="Kang S.W."/>
            <person name="Kim S."/>
            <person name="Jung J."/>
            <person name="Kim C.Y."/>
            <person name="Kim D.H."/>
            <person name="Kim S.W."/>
            <person name="Lee J."/>
        </authorList>
    </citation>
    <scope>NUCLEOTIDE SEQUENCE [LARGE SCALE GENOMIC DNA]</scope>
    <source>
        <strain evidence="1 2">HS21</strain>
    </source>
</reference>
<sequence length="182" mass="20596">MSNIREDLTLAKSSFSHIIDVPVEKVDIGQWIFSLSEAEYQRCCPPDHIAVGTTKTEDGRPMSINVEKIGTSLSIQHYIGEVVEKHKCRMVSMTDIFISNEQRTQMKVIWELSVKPVNADQTEYTNSVVTHPSEHLLSIFENQGLTFEQASASRQKISEDHNRREAPLFAESIARAARGELH</sequence>
<evidence type="ECO:0000313" key="1">
    <source>
        <dbReference type="EMBL" id="BBI32926.1"/>
    </source>
</evidence>
<keyword evidence="2" id="KW-1185">Reference proteome</keyword>